<evidence type="ECO:0000256" key="6">
    <source>
        <dbReference type="SAM" id="MobiDB-lite"/>
    </source>
</evidence>
<dbReference type="PANTHER" id="PTHR46772">
    <property type="entry name" value="BHLH DOMAIN-CONTAINING PROTEIN"/>
    <property type="match status" value="1"/>
</dbReference>
<evidence type="ECO:0000256" key="3">
    <source>
        <dbReference type="ARBA" id="ARBA00023163"/>
    </source>
</evidence>
<dbReference type="Pfam" id="PF00010">
    <property type="entry name" value="HLH"/>
    <property type="match status" value="1"/>
</dbReference>
<dbReference type="EMBL" id="JACGWN010000003">
    <property type="protein sequence ID" value="KAL0454236.1"/>
    <property type="molecule type" value="Genomic_DNA"/>
</dbReference>
<reference evidence="8" key="2">
    <citation type="journal article" date="2024" name="Plant">
        <title>Genomic evolution and insights into agronomic trait innovations of Sesamum species.</title>
        <authorList>
            <person name="Miao H."/>
            <person name="Wang L."/>
            <person name="Qu L."/>
            <person name="Liu H."/>
            <person name="Sun Y."/>
            <person name="Le M."/>
            <person name="Wang Q."/>
            <person name="Wei S."/>
            <person name="Zheng Y."/>
            <person name="Lin W."/>
            <person name="Duan Y."/>
            <person name="Cao H."/>
            <person name="Xiong S."/>
            <person name="Wang X."/>
            <person name="Wei L."/>
            <person name="Li C."/>
            <person name="Ma Q."/>
            <person name="Ju M."/>
            <person name="Zhao R."/>
            <person name="Li G."/>
            <person name="Mu C."/>
            <person name="Tian Q."/>
            <person name="Mei H."/>
            <person name="Zhang T."/>
            <person name="Gao T."/>
            <person name="Zhang H."/>
        </authorList>
    </citation>
    <scope>NUCLEOTIDE SEQUENCE</scope>
    <source>
        <strain evidence="8">KEN1</strain>
    </source>
</reference>
<dbReference type="Gene3D" id="4.10.280.10">
    <property type="entry name" value="Helix-loop-helix DNA-binding domain"/>
    <property type="match status" value="1"/>
</dbReference>
<keyword evidence="4" id="KW-0539">Nucleus</keyword>
<evidence type="ECO:0000256" key="1">
    <source>
        <dbReference type="ARBA" id="ARBA00004123"/>
    </source>
</evidence>
<dbReference type="GO" id="GO:0003700">
    <property type="term" value="F:DNA-binding transcription factor activity"/>
    <property type="evidence" value="ECO:0007669"/>
    <property type="project" value="InterPro"/>
</dbReference>
<dbReference type="Pfam" id="PF22754">
    <property type="entry name" value="bHLH-TF_ACT-like_plant"/>
    <property type="match status" value="1"/>
</dbReference>
<evidence type="ECO:0000259" key="7">
    <source>
        <dbReference type="PROSITE" id="PS50888"/>
    </source>
</evidence>
<dbReference type="PROSITE" id="PS50888">
    <property type="entry name" value="BHLH"/>
    <property type="match status" value="1"/>
</dbReference>
<evidence type="ECO:0000256" key="5">
    <source>
        <dbReference type="SAM" id="Coils"/>
    </source>
</evidence>
<keyword evidence="3" id="KW-0804">Transcription</keyword>
<organism evidence="8">
    <name type="scientific">Sesamum latifolium</name>
    <dbReference type="NCBI Taxonomy" id="2727402"/>
    <lineage>
        <taxon>Eukaryota</taxon>
        <taxon>Viridiplantae</taxon>
        <taxon>Streptophyta</taxon>
        <taxon>Embryophyta</taxon>
        <taxon>Tracheophyta</taxon>
        <taxon>Spermatophyta</taxon>
        <taxon>Magnoliopsida</taxon>
        <taxon>eudicotyledons</taxon>
        <taxon>Gunneridae</taxon>
        <taxon>Pentapetalae</taxon>
        <taxon>asterids</taxon>
        <taxon>lamiids</taxon>
        <taxon>Lamiales</taxon>
        <taxon>Pedaliaceae</taxon>
        <taxon>Sesamum</taxon>
    </lineage>
</organism>
<dbReference type="PANTHER" id="PTHR46772:SF8">
    <property type="entry name" value="TRANSCRIPTION FACTOR BHLH95"/>
    <property type="match status" value="1"/>
</dbReference>
<feature type="coiled-coil region" evidence="5">
    <location>
        <begin position="116"/>
        <end position="143"/>
    </location>
</feature>
<dbReference type="InterPro" id="IPR036638">
    <property type="entry name" value="HLH_DNA-bd_sf"/>
</dbReference>
<name>A0AAW2XKH1_9LAMI</name>
<reference evidence="8" key="1">
    <citation type="submission" date="2020-06" db="EMBL/GenBank/DDBJ databases">
        <authorList>
            <person name="Li T."/>
            <person name="Hu X."/>
            <person name="Zhang T."/>
            <person name="Song X."/>
            <person name="Zhang H."/>
            <person name="Dai N."/>
            <person name="Sheng W."/>
            <person name="Hou X."/>
            <person name="Wei L."/>
        </authorList>
    </citation>
    <scope>NUCLEOTIDE SEQUENCE</scope>
    <source>
        <strain evidence="8">KEN1</strain>
        <tissue evidence="8">Leaf</tissue>
    </source>
</reference>
<keyword evidence="5" id="KW-0175">Coiled coil</keyword>
<sequence length="298" mass="32531">MLAMAEGLWDDQSWSFPILEGDESGGKMLMDTGNSEAAAKDVETPPPPPPPPAAKGKKRRGGASASQRGGGDGESDDHELHIWTERERRKKMRNMFASLHSLIPHLPARADKSTIVDEAVLYIKKLELTLSELERQKAQFLKGKSSANPTACDLPIITQQNLAIQSREAFLAEQGSTPVAVANPSSTLNPLFPAGPELPAATFRTWTSPNVILNVCGRDAHISISSPKKSGLFTPIFFVLEKYKLEVVSAQVSSARDRRMCMIHARANGGAEQFPETLCLVEEVFKQAAVEIMLWVNS</sequence>
<dbReference type="GO" id="GO:0009960">
    <property type="term" value="P:endosperm development"/>
    <property type="evidence" value="ECO:0007669"/>
    <property type="project" value="InterPro"/>
</dbReference>
<feature type="compositionally biased region" description="Pro residues" evidence="6">
    <location>
        <begin position="44"/>
        <end position="53"/>
    </location>
</feature>
<dbReference type="SMART" id="SM00353">
    <property type="entry name" value="HLH"/>
    <property type="match status" value="1"/>
</dbReference>
<comment type="caution">
    <text evidence="8">The sequence shown here is derived from an EMBL/GenBank/DDBJ whole genome shotgun (WGS) entry which is preliminary data.</text>
</comment>
<dbReference type="CDD" id="cd11393">
    <property type="entry name" value="bHLH_AtbHLH_like"/>
    <property type="match status" value="1"/>
</dbReference>
<dbReference type="AlphaFoldDB" id="A0AAW2XKH1"/>
<feature type="domain" description="BHLH" evidence="7">
    <location>
        <begin position="76"/>
        <end position="126"/>
    </location>
</feature>
<keyword evidence="2" id="KW-0805">Transcription regulation</keyword>
<dbReference type="GO" id="GO:0005634">
    <property type="term" value="C:nucleus"/>
    <property type="evidence" value="ECO:0007669"/>
    <property type="project" value="UniProtKB-SubCell"/>
</dbReference>
<accession>A0AAW2XKH1</accession>
<gene>
    <name evidence="8" type="ORF">Slati_0762800</name>
</gene>
<dbReference type="InterPro" id="IPR045239">
    <property type="entry name" value="bHLH95_bHLH"/>
</dbReference>
<evidence type="ECO:0000313" key="8">
    <source>
        <dbReference type="EMBL" id="KAL0454236.1"/>
    </source>
</evidence>
<proteinExistence type="predicted"/>
<dbReference type="InterPro" id="IPR044278">
    <property type="entry name" value="BHLH95-like"/>
</dbReference>
<evidence type="ECO:0000256" key="4">
    <source>
        <dbReference type="ARBA" id="ARBA00023242"/>
    </source>
</evidence>
<dbReference type="InterPro" id="IPR011598">
    <property type="entry name" value="bHLH_dom"/>
</dbReference>
<feature type="region of interest" description="Disordered" evidence="6">
    <location>
        <begin position="19"/>
        <end position="81"/>
    </location>
</feature>
<comment type="subcellular location">
    <subcellularLocation>
        <location evidence="1">Nucleus</location>
    </subcellularLocation>
</comment>
<evidence type="ECO:0000256" key="2">
    <source>
        <dbReference type="ARBA" id="ARBA00023015"/>
    </source>
</evidence>
<dbReference type="GO" id="GO:0046983">
    <property type="term" value="F:protein dimerization activity"/>
    <property type="evidence" value="ECO:0007669"/>
    <property type="project" value="InterPro"/>
</dbReference>
<dbReference type="InterPro" id="IPR054502">
    <property type="entry name" value="bHLH-TF_ACT-like_plant"/>
</dbReference>
<dbReference type="SUPFAM" id="SSF47459">
    <property type="entry name" value="HLH, helix-loop-helix DNA-binding domain"/>
    <property type="match status" value="1"/>
</dbReference>
<protein>
    <submittedName>
        <fullName evidence="8">Transcription factor</fullName>
    </submittedName>
</protein>